<gene>
    <name evidence="1" type="ORF">CLUP02_12707</name>
</gene>
<protein>
    <submittedName>
        <fullName evidence="1">Uncharacterized protein</fullName>
    </submittedName>
</protein>
<sequence length="214" mass="22863">MVLAIGYSPSLVYVLSHAKGIIGAILSMTVDSKWFQFEYLSVGKHAGHQPLPISAFGRLIASDKDKAALSLVYLACVTSVCSCTFPNKATLIDSCSQERQGGICVVFGNVLNAHDQMMHPVSGGIIDIQTSPQSRVLSVIEEAFTLETIPSTSKGPDASETRRPDLAAVTMAVASLERYTLVMDAAELQRGEALHKASTFLSTPKLSNAIAHEP</sequence>
<reference evidence="1" key="1">
    <citation type="journal article" date="2021" name="Mol. Plant Microbe Interact.">
        <title>Complete Genome Sequence of the Plant-Pathogenic Fungus Colletotrichum lupini.</title>
        <authorList>
            <person name="Baroncelli R."/>
            <person name="Pensec F."/>
            <person name="Da Lio D."/>
            <person name="Boufleur T."/>
            <person name="Vicente I."/>
            <person name="Sarrocco S."/>
            <person name="Picot A."/>
            <person name="Baraldi E."/>
            <person name="Sukno S."/>
            <person name="Thon M."/>
            <person name="Le Floch G."/>
        </authorList>
    </citation>
    <scope>NUCLEOTIDE SEQUENCE</scope>
    <source>
        <strain evidence="1">IMI 504893</strain>
    </source>
</reference>
<dbReference type="GeneID" id="73346680"/>
<dbReference type="RefSeq" id="XP_049148816.1">
    <property type="nucleotide sequence ID" value="XM_049291670.1"/>
</dbReference>
<name>A0A9Q8T1R1_9PEZI</name>
<proteinExistence type="predicted"/>
<organism evidence="1 2">
    <name type="scientific">Colletotrichum lupini</name>
    <dbReference type="NCBI Taxonomy" id="145971"/>
    <lineage>
        <taxon>Eukaryota</taxon>
        <taxon>Fungi</taxon>
        <taxon>Dikarya</taxon>
        <taxon>Ascomycota</taxon>
        <taxon>Pezizomycotina</taxon>
        <taxon>Sordariomycetes</taxon>
        <taxon>Hypocreomycetidae</taxon>
        <taxon>Glomerellales</taxon>
        <taxon>Glomerellaceae</taxon>
        <taxon>Colletotrichum</taxon>
        <taxon>Colletotrichum acutatum species complex</taxon>
    </lineage>
</organism>
<evidence type="ECO:0000313" key="2">
    <source>
        <dbReference type="Proteomes" id="UP000830671"/>
    </source>
</evidence>
<keyword evidence="2" id="KW-1185">Reference proteome</keyword>
<dbReference type="AlphaFoldDB" id="A0A9Q8T1R1"/>
<dbReference type="EMBL" id="CP019478">
    <property type="protein sequence ID" value="UQC87205.1"/>
    <property type="molecule type" value="Genomic_DNA"/>
</dbReference>
<evidence type="ECO:0000313" key="1">
    <source>
        <dbReference type="EMBL" id="UQC87205.1"/>
    </source>
</evidence>
<dbReference type="KEGG" id="clup:CLUP02_12707"/>
<dbReference type="Proteomes" id="UP000830671">
    <property type="component" value="Chromosome 6"/>
</dbReference>
<accession>A0A9Q8T1R1</accession>